<sequence>MHLAATSRTTIDDLRHHATADRIELAKHFLEAANRFVRARPAQPRSAISRYYYSMYHAIRGVVFFSFKGDDHESHTKLPGNLPKDFPDRSYWSNEVKNARENRNAADYEPYPAPHATWRSMASDLQGLAPILLSTSIDYLRAKGCNYL</sequence>
<evidence type="ECO:0000313" key="3">
    <source>
        <dbReference type="Proteomes" id="UP000694300"/>
    </source>
</evidence>
<reference evidence="2 3" key="1">
    <citation type="submission" date="2020-11" db="EMBL/GenBank/DDBJ databases">
        <title>Pseudonocardia abyssalis sp. nov. and Pseudonocardia oceani sp. nov., description and phylogenomic analysis of two novel actinomycetes isolated from the deep Southern Ocean.</title>
        <authorList>
            <person name="Parra J."/>
        </authorList>
    </citation>
    <scope>NUCLEOTIDE SEQUENCE [LARGE SCALE GENOMIC DNA]</scope>
    <source>
        <strain evidence="3">KRD185</strain>
    </source>
</reference>
<accession>A0ABS6U9Z1</accession>
<proteinExistence type="predicted"/>
<dbReference type="Proteomes" id="UP000694300">
    <property type="component" value="Unassembled WGS sequence"/>
</dbReference>
<dbReference type="EMBL" id="JADQDF010000001">
    <property type="protein sequence ID" value="MBW0129045.1"/>
    <property type="molecule type" value="Genomic_DNA"/>
</dbReference>
<dbReference type="InterPro" id="IPR007842">
    <property type="entry name" value="HEPN_dom"/>
</dbReference>
<dbReference type="RefSeq" id="WP_218595821.1">
    <property type="nucleotide sequence ID" value="NZ_JADQDF010000001.1"/>
</dbReference>
<protein>
    <submittedName>
        <fullName evidence="2">HEPN domain-containing protein</fullName>
    </submittedName>
</protein>
<evidence type="ECO:0000259" key="1">
    <source>
        <dbReference type="Pfam" id="PF05168"/>
    </source>
</evidence>
<evidence type="ECO:0000313" key="2">
    <source>
        <dbReference type="EMBL" id="MBW0129045.1"/>
    </source>
</evidence>
<gene>
    <name evidence="2" type="ORF">I4I82_15360</name>
</gene>
<name>A0ABS6U9Z1_9PSEU</name>
<comment type="caution">
    <text evidence="2">The sequence shown here is derived from an EMBL/GenBank/DDBJ whole genome shotgun (WGS) entry which is preliminary data.</text>
</comment>
<organism evidence="2 3">
    <name type="scientific">Pseudonocardia oceani</name>
    <dbReference type="NCBI Taxonomy" id="2792013"/>
    <lineage>
        <taxon>Bacteria</taxon>
        <taxon>Bacillati</taxon>
        <taxon>Actinomycetota</taxon>
        <taxon>Actinomycetes</taxon>
        <taxon>Pseudonocardiales</taxon>
        <taxon>Pseudonocardiaceae</taxon>
        <taxon>Pseudonocardia</taxon>
    </lineage>
</organism>
<feature type="domain" description="HEPN" evidence="1">
    <location>
        <begin position="21"/>
        <end position="113"/>
    </location>
</feature>
<keyword evidence="3" id="KW-1185">Reference proteome</keyword>
<dbReference type="Pfam" id="PF05168">
    <property type="entry name" value="HEPN"/>
    <property type="match status" value="1"/>
</dbReference>